<evidence type="ECO:0000313" key="10">
    <source>
        <dbReference type="EMBL" id="ORX17449.1"/>
    </source>
</evidence>
<comment type="cofactor">
    <cofactor evidence="1">
        <name>FAD</name>
        <dbReference type="ChEBI" id="CHEBI:57692"/>
    </cofactor>
</comment>
<evidence type="ECO:0000259" key="8">
    <source>
        <dbReference type="PROSITE" id="PS51085"/>
    </source>
</evidence>
<dbReference type="Proteomes" id="UP000193964">
    <property type="component" value="Unassembled WGS sequence"/>
</dbReference>
<dbReference type="InterPro" id="IPR012675">
    <property type="entry name" value="Beta-grasp_dom_sf"/>
</dbReference>
<dbReference type="GO" id="GO:0051213">
    <property type="term" value="F:dioxygenase activity"/>
    <property type="evidence" value="ECO:0007669"/>
    <property type="project" value="UniProtKB-KW"/>
</dbReference>
<protein>
    <submittedName>
        <fullName evidence="10">Phthalate 4,5-dioxygenase</fullName>
    </submittedName>
</protein>
<gene>
    <name evidence="10" type="ORF">AWC31_17225</name>
</gene>
<dbReference type="CDD" id="cd06185">
    <property type="entry name" value="PDR_like"/>
    <property type="match status" value="1"/>
</dbReference>
<comment type="caution">
    <text evidence="10">The sequence shown here is derived from an EMBL/GenBank/DDBJ whole genome shotgun (WGS) entry which is preliminary data.</text>
</comment>
<dbReference type="SUPFAM" id="SSF63380">
    <property type="entry name" value="Riboflavin synthase domain-like"/>
    <property type="match status" value="1"/>
</dbReference>
<dbReference type="EMBL" id="LQQA01000007">
    <property type="protein sequence ID" value="ORX17449.1"/>
    <property type="molecule type" value="Genomic_DNA"/>
</dbReference>
<dbReference type="PANTHER" id="PTHR47354:SF1">
    <property type="entry name" value="CARNITINE MONOOXYGENASE REDUCTASE SUBUNIT"/>
    <property type="match status" value="1"/>
</dbReference>
<keyword evidence="2" id="KW-0285">Flavoprotein</keyword>
<evidence type="ECO:0000256" key="7">
    <source>
        <dbReference type="ARBA" id="ARBA00023014"/>
    </source>
</evidence>
<dbReference type="AlphaFoldDB" id="A0A1X2FHI8"/>
<keyword evidence="6" id="KW-0408">Iron</keyword>
<dbReference type="SUPFAM" id="SSF52343">
    <property type="entry name" value="Ferredoxin reductase-like, C-terminal NADP-linked domain"/>
    <property type="match status" value="1"/>
</dbReference>
<dbReference type="InterPro" id="IPR017938">
    <property type="entry name" value="Riboflavin_synthase-like_b-brl"/>
</dbReference>
<dbReference type="InterPro" id="IPR006058">
    <property type="entry name" value="2Fe2S_fd_BS"/>
</dbReference>
<keyword evidence="4" id="KW-0479">Metal-binding</keyword>
<dbReference type="InterPro" id="IPR001041">
    <property type="entry name" value="2Fe-2S_ferredoxin-type"/>
</dbReference>
<proteinExistence type="predicted"/>
<keyword evidence="3" id="KW-0001">2Fe-2S</keyword>
<dbReference type="GO" id="GO:0046872">
    <property type="term" value="F:metal ion binding"/>
    <property type="evidence" value="ECO:0007669"/>
    <property type="project" value="UniProtKB-KW"/>
</dbReference>
<dbReference type="Gene3D" id="2.40.30.10">
    <property type="entry name" value="Translation factors"/>
    <property type="match status" value="1"/>
</dbReference>
<dbReference type="CDD" id="cd00207">
    <property type="entry name" value="fer2"/>
    <property type="match status" value="1"/>
</dbReference>
<dbReference type="Pfam" id="PF00111">
    <property type="entry name" value="Fer2"/>
    <property type="match status" value="1"/>
</dbReference>
<evidence type="ECO:0000259" key="9">
    <source>
        <dbReference type="PROSITE" id="PS51384"/>
    </source>
</evidence>
<name>A0A1X2FHI8_9MYCO</name>
<dbReference type="PROSITE" id="PS00197">
    <property type="entry name" value="2FE2S_FER_1"/>
    <property type="match status" value="1"/>
</dbReference>
<evidence type="ECO:0000256" key="3">
    <source>
        <dbReference type="ARBA" id="ARBA00022714"/>
    </source>
</evidence>
<evidence type="ECO:0000256" key="4">
    <source>
        <dbReference type="ARBA" id="ARBA00022723"/>
    </source>
</evidence>
<feature type="domain" description="2Fe-2S ferredoxin-type" evidence="8">
    <location>
        <begin position="236"/>
        <end position="316"/>
    </location>
</feature>
<evidence type="ECO:0000256" key="1">
    <source>
        <dbReference type="ARBA" id="ARBA00001974"/>
    </source>
</evidence>
<dbReference type="InterPro" id="IPR050415">
    <property type="entry name" value="MRET"/>
</dbReference>
<dbReference type="PROSITE" id="PS51384">
    <property type="entry name" value="FAD_FR"/>
    <property type="match status" value="1"/>
</dbReference>
<evidence type="ECO:0000313" key="11">
    <source>
        <dbReference type="Proteomes" id="UP000193964"/>
    </source>
</evidence>
<evidence type="ECO:0000256" key="2">
    <source>
        <dbReference type="ARBA" id="ARBA00022630"/>
    </source>
</evidence>
<organism evidence="10 11">
    <name type="scientific">Mycolicibacterium wolinskyi</name>
    <dbReference type="NCBI Taxonomy" id="59750"/>
    <lineage>
        <taxon>Bacteria</taxon>
        <taxon>Bacillati</taxon>
        <taxon>Actinomycetota</taxon>
        <taxon>Actinomycetes</taxon>
        <taxon>Mycobacteriales</taxon>
        <taxon>Mycobacteriaceae</taxon>
        <taxon>Mycolicibacterium</taxon>
    </lineage>
</organism>
<evidence type="ECO:0000256" key="6">
    <source>
        <dbReference type="ARBA" id="ARBA00023004"/>
    </source>
</evidence>
<dbReference type="PRINTS" id="PR00409">
    <property type="entry name" value="PHDIOXRDTASE"/>
</dbReference>
<dbReference type="InterPro" id="IPR017927">
    <property type="entry name" value="FAD-bd_FR_type"/>
</dbReference>
<dbReference type="SUPFAM" id="SSF54292">
    <property type="entry name" value="2Fe-2S ferredoxin-like"/>
    <property type="match status" value="1"/>
</dbReference>
<sequence>MQDLAATPVPDQHVRVEAITKLTPDAVEVLLRSESGSVLAPWDAGAHIDLTLPNWLVRQYSLCGDPADLQRYRIAVRREKLSRGGSEYIHDFLRVGAKLTVSLPRNTFEAPQSGTPMMFIAGGIGITPMLPMFLGARAAGERATLLYTGWSRSSMAFLDELDPHSEDVIVASDDQEGRPDFSQLAANLNGGTQVYACGPEPMLVAIENAFAATSGMPVQIERFRPRARVFAANTEFEVMCARSDRTVTVGNHETMLDALTKAGIATVSGCREGVCGSCEIAVLSGEPEHRDDVGAPDGRMYPCVSRARTELIVVDV</sequence>
<dbReference type="GO" id="GO:0051537">
    <property type="term" value="F:2 iron, 2 sulfur cluster binding"/>
    <property type="evidence" value="ECO:0007669"/>
    <property type="project" value="UniProtKB-KW"/>
</dbReference>
<dbReference type="Gene3D" id="3.40.50.80">
    <property type="entry name" value="Nucleotide-binding domain of ferredoxin-NADP reductase (FNR) module"/>
    <property type="match status" value="1"/>
</dbReference>
<reference evidence="10 11" key="1">
    <citation type="submission" date="2016-01" db="EMBL/GenBank/DDBJ databases">
        <title>The new phylogeny of the genus Mycobacterium.</title>
        <authorList>
            <person name="Tarcisio F."/>
            <person name="Conor M."/>
            <person name="Antonella G."/>
            <person name="Elisabetta G."/>
            <person name="Giulia F.S."/>
            <person name="Sara T."/>
            <person name="Anna F."/>
            <person name="Clotilde B."/>
            <person name="Roberto B."/>
            <person name="Veronica D.S."/>
            <person name="Fabio R."/>
            <person name="Monica P."/>
            <person name="Olivier J."/>
            <person name="Enrico T."/>
            <person name="Nicola S."/>
        </authorList>
    </citation>
    <scope>NUCLEOTIDE SEQUENCE [LARGE SCALE GENOMIC DNA]</scope>
    <source>
        <strain evidence="10 11">ATCC 700010</strain>
    </source>
</reference>
<dbReference type="PANTHER" id="PTHR47354">
    <property type="entry name" value="NADH OXIDOREDUCTASE HCR"/>
    <property type="match status" value="1"/>
</dbReference>
<dbReference type="InterPro" id="IPR036010">
    <property type="entry name" value="2Fe-2S_ferredoxin-like_sf"/>
</dbReference>
<accession>A0A1X2FHI8</accession>
<keyword evidence="10" id="KW-0223">Dioxygenase</keyword>
<dbReference type="OrthoDB" id="502624at2"/>
<keyword evidence="7" id="KW-0411">Iron-sulfur</keyword>
<dbReference type="Gene3D" id="3.10.20.30">
    <property type="match status" value="1"/>
</dbReference>
<feature type="domain" description="FAD-binding FR-type" evidence="9">
    <location>
        <begin position="9"/>
        <end position="111"/>
    </location>
</feature>
<keyword evidence="5" id="KW-0560">Oxidoreductase</keyword>
<evidence type="ECO:0000256" key="5">
    <source>
        <dbReference type="ARBA" id="ARBA00023002"/>
    </source>
</evidence>
<dbReference type="PROSITE" id="PS51085">
    <property type="entry name" value="2FE2S_FER_2"/>
    <property type="match status" value="1"/>
</dbReference>
<dbReference type="InterPro" id="IPR039261">
    <property type="entry name" value="FNR_nucleotide-bd"/>
</dbReference>